<dbReference type="EMBL" id="CATNWA010021266">
    <property type="protein sequence ID" value="CAI9622025.1"/>
    <property type="molecule type" value="Genomic_DNA"/>
</dbReference>
<name>A0ABN9HJS2_9NEOB</name>
<comment type="caution">
    <text evidence="1">The sequence shown here is derived from an EMBL/GenBank/DDBJ whole genome shotgun (WGS) entry which is preliminary data.</text>
</comment>
<organism evidence="1 2">
    <name type="scientific">Staurois parvus</name>
    <dbReference type="NCBI Taxonomy" id="386267"/>
    <lineage>
        <taxon>Eukaryota</taxon>
        <taxon>Metazoa</taxon>
        <taxon>Chordata</taxon>
        <taxon>Craniata</taxon>
        <taxon>Vertebrata</taxon>
        <taxon>Euteleostomi</taxon>
        <taxon>Amphibia</taxon>
        <taxon>Batrachia</taxon>
        <taxon>Anura</taxon>
        <taxon>Neobatrachia</taxon>
        <taxon>Ranoidea</taxon>
        <taxon>Ranidae</taxon>
        <taxon>Staurois</taxon>
    </lineage>
</organism>
<reference evidence="1" key="1">
    <citation type="submission" date="2023-05" db="EMBL/GenBank/DDBJ databases">
        <authorList>
            <person name="Stuckert A."/>
        </authorList>
    </citation>
    <scope>NUCLEOTIDE SEQUENCE</scope>
</reference>
<proteinExistence type="predicted"/>
<accession>A0ABN9HJS2</accession>
<sequence length="46" mass="5165">MQMSAVDLRITAHITHLGSHGAWQQQWEAQCGDEVVSSNGRPYRDP</sequence>
<keyword evidence="2" id="KW-1185">Reference proteome</keyword>
<protein>
    <submittedName>
        <fullName evidence="1">Uncharacterized protein</fullName>
    </submittedName>
</protein>
<evidence type="ECO:0000313" key="1">
    <source>
        <dbReference type="EMBL" id="CAI9622025.1"/>
    </source>
</evidence>
<dbReference type="Proteomes" id="UP001162483">
    <property type="component" value="Unassembled WGS sequence"/>
</dbReference>
<evidence type="ECO:0000313" key="2">
    <source>
        <dbReference type="Proteomes" id="UP001162483"/>
    </source>
</evidence>
<gene>
    <name evidence="1" type="ORF">SPARVUS_LOCUS16220797</name>
</gene>